<protein>
    <submittedName>
        <fullName evidence="1">Uncharacterized protein</fullName>
    </submittedName>
</protein>
<reference evidence="2" key="1">
    <citation type="submission" date="2024-07" db="EMBL/GenBank/DDBJ databases">
        <title>Two chromosome-level genome assemblies of Korean endemic species Abeliophyllum distichum and Forsythia ovata (Oleaceae).</title>
        <authorList>
            <person name="Jang H."/>
        </authorList>
    </citation>
    <scope>NUCLEOTIDE SEQUENCE [LARGE SCALE GENOMIC DNA]</scope>
</reference>
<gene>
    <name evidence="1" type="ORF">Fot_14398</name>
</gene>
<proteinExistence type="predicted"/>
<name>A0ABD1W9T4_9LAMI</name>
<accession>A0ABD1W9T4</accession>
<evidence type="ECO:0000313" key="1">
    <source>
        <dbReference type="EMBL" id="KAL2545165.1"/>
    </source>
</evidence>
<organism evidence="1 2">
    <name type="scientific">Forsythia ovata</name>
    <dbReference type="NCBI Taxonomy" id="205694"/>
    <lineage>
        <taxon>Eukaryota</taxon>
        <taxon>Viridiplantae</taxon>
        <taxon>Streptophyta</taxon>
        <taxon>Embryophyta</taxon>
        <taxon>Tracheophyta</taxon>
        <taxon>Spermatophyta</taxon>
        <taxon>Magnoliopsida</taxon>
        <taxon>eudicotyledons</taxon>
        <taxon>Gunneridae</taxon>
        <taxon>Pentapetalae</taxon>
        <taxon>asterids</taxon>
        <taxon>lamiids</taxon>
        <taxon>Lamiales</taxon>
        <taxon>Oleaceae</taxon>
        <taxon>Forsythieae</taxon>
        <taxon>Forsythia</taxon>
    </lineage>
</organism>
<sequence length="106" mass="12265">MKQYSATSNKSMTTCSLESDAPSAALKTKEKVNAECTKWSLSSRSMIVVTKINIPFDRSKFHKMPRHGERSKFCTTEYLEVITTSGEEYMINKYRIFFVNTRESFQ</sequence>
<keyword evidence="2" id="KW-1185">Reference proteome</keyword>
<dbReference type="AlphaFoldDB" id="A0ABD1W9T4"/>
<dbReference type="Proteomes" id="UP001604277">
    <property type="component" value="Unassembled WGS sequence"/>
</dbReference>
<dbReference type="EMBL" id="JBFOLJ010000004">
    <property type="protein sequence ID" value="KAL2545165.1"/>
    <property type="molecule type" value="Genomic_DNA"/>
</dbReference>
<evidence type="ECO:0000313" key="2">
    <source>
        <dbReference type="Proteomes" id="UP001604277"/>
    </source>
</evidence>
<comment type="caution">
    <text evidence="1">The sequence shown here is derived from an EMBL/GenBank/DDBJ whole genome shotgun (WGS) entry which is preliminary data.</text>
</comment>